<keyword evidence="2" id="KW-1185">Reference proteome</keyword>
<dbReference type="AlphaFoldDB" id="A0A8X6QWA1"/>
<dbReference type="OrthoDB" id="6466824at2759"/>
<proteinExistence type="predicted"/>
<dbReference type="EMBL" id="BMAW01083620">
    <property type="protein sequence ID" value="GFU34933.1"/>
    <property type="molecule type" value="Genomic_DNA"/>
</dbReference>
<name>A0A8X6QWA1_NEPPI</name>
<gene>
    <name evidence="1" type="ORF">NPIL_459701</name>
</gene>
<evidence type="ECO:0000313" key="1">
    <source>
        <dbReference type="EMBL" id="GFU34933.1"/>
    </source>
</evidence>
<evidence type="ECO:0000313" key="2">
    <source>
        <dbReference type="Proteomes" id="UP000887013"/>
    </source>
</evidence>
<sequence length="104" mass="12486">MKIETFQQLKGLMVTEQFRVPLDVREHDLENWLKFTTPLDLAEKLDGYESIRESFKKEDPPKRNFANFRGQNGNHHYFKLIENTKDFFFSSQNFQKIRNIEGQT</sequence>
<dbReference type="Proteomes" id="UP000887013">
    <property type="component" value="Unassembled WGS sequence"/>
</dbReference>
<reference evidence="1" key="1">
    <citation type="submission" date="2020-08" db="EMBL/GenBank/DDBJ databases">
        <title>Multicomponent nature underlies the extraordinary mechanical properties of spider dragline silk.</title>
        <authorList>
            <person name="Kono N."/>
            <person name="Nakamura H."/>
            <person name="Mori M."/>
            <person name="Yoshida Y."/>
            <person name="Ohtoshi R."/>
            <person name="Malay A.D."/>
            <person name="Moran D.A.P."/>
            <person name="Tomita M."/>
            <person name="Numata K."/>
            <person name="Arakawa K."/>
        </authorList>
    </citation>
    <scope>NUCLEOTIDE SEQUENCE</scope>
</reference>
<comment type="caution">
    <text evidence="1">The sequence shown here is derived from an EMBL/GenBank/DDBJ whole genome shotgun (WGS) entry which is preliminary data.</text>
</comment>
<protein>
    <submittedName>
        <fullName evidence="1">Uncharacterized protein</fullName>
    </submittedName>
</protein>
<accession>A0A8X6QWA1</accession>
<organism evidence="1 2">
    <name type="scientific">Nephila pilipes</name>
    <name type="common">Giant wood spider</name>
    <name type="synonym">Nephila maculata</name>
    <dbReference type="NCBI Taxonomy" id="299642"/>
    <lineage>
        <taxon>Eukaryota</taxon>
        <taxon>Metazoa</taxon>
        <taxon>Ecdysozoa</taxon>
        <taxon>Arthropoda</taxon>
        <taxon>Chelicerata</taxon>
        <taxon>Arachnida</taxon>
        <taxon>Araneae</taxon>
        <taxon>Araneomorphae</taxon>
        <taxon>Entelegynae</taxon>
        <taxon>Araneoidea</taxon>
        <taxon>Nephilidae</taxon>
        <taxon>Nephila</taxon>
    </lineage>
</organism>